<feature type="non-terminal residue" evidence="2">
    <location>
        <position position="1"/>
    </location>
</feature>
<name>A0A699HF61_TANCI</name>
<feature type="region of interest" description="Disordered" evidence="1">
    <location>
        <begin position="109"/>
        <end position="139"/>
    </location>
</feature>
<comment type="caution">
    <text evidence="2">The sequence shown here is derived from an EMBL/GenBank/DDBJ whole genome shotgun (WGS) entry which is preliminary data.</text>
</comment>
<evidence type="ECO:0000256" key="1">
    <source>
        <dbReference type="SAM" id="MobiDB-lite"/>
    </source>
</evidence>
<dbReference type="EMBL" id="BKCJ010154313">
    <property type="protein sequence ID" value="GEY13324.1"/>
    <property type="molecule type" value="Genomic_DNA"/>
</dbReference>
<proteinExistence type="predicted"/>
<feature type="region of interest" description="Disordered" evidence="1">
    <location>
        <begin position="1"/>
        <end position="21"/>
    </location>
</feature>
<reference evidence="2" key="1">
    <citation type="journal article" date="2019" name="Sci. Rep.">
        <title>Draft genome of Tanacetum cinerariifolium, the natural source of mosquito coil.</title>
        <authorList>
            <person name="Yamashiro T."/>
            <person name="Shiraishi A."/>
            <person name="Satake H."/>
            <person name="Nakayama K."/>
        </authorList>
    </citation>
    <scope>NUCLEOTIDE SEQUENCE</scope>
</reference>
<evidence type="ECO:0000313" key="2">
    <source>
        <dbReference type="EMBL" id="GEY13324.1"/>
    </source>
</evidence>
<accession>A0A699HF61</accession>
<sequence length="171" mass="18977">DSQDSPDDEKDTRSSQEYMNNLEGEYQARALLAKSKRFFKKEQVSSDDNKVHEVKAFMALADEERVYVSKESAKKKILGIEQLTEDTSSSGPKDPVFLKSSADKLEVSITGSNKPKLSEAEDSTLSNYDTSKVPLNELQRNTTDHSVVVFDSSATDYDSADESSVCSTPFL</sequence>
<dbReference type="AlphaFoldDB" id="A0A699HF61"/>
<organism evidence="2">
    <name type="scientific">Tanacetum cinerariifolium</name>
    <name type="common">Dalmatian daisy</name>
    <name type="synonym">Chrysanthemum cinerariifolium</name>
    <dbReference type="NCBI Taxonomy" id="118510"/>
    <lineage>
        <taxon>Eukaryota</taxon>
        <taxon>Viridiplantae</taxon>
        <taxon>Streptophyta</taxon>
        <taxon>Embryophyta</taxon>
        <taxon>Tracheophyta</taxon>
        <taxon>Spermatophyta</taxon>
        <taxon>Magnoliopsida</taxon>
        <taxon>eudicotyledons</taxon>
        <taxon>Gunneridae</taxon>
        <taxon>Pentapetalae</taxon>
        <taxon>asterids</taxon>
        <taxon>campanulids</taxon>
        <taxon>Asterales</taxon>
        <taxon>Asteraceae</taxon>
        <taxon>Asteroideae</taxon>
        <taxon>Anthemideae</taxon>
        <taxon>Anthemidinae</taxon>
        <taxon>Tanacetum</taxon>
    </lineage>
</organism>
<gene>
    <name evidence="2" type="ORF">Tci_385298</name>
</gene>
<protein>
    <submittedName>
        <fullName evidence="2">Retrovirus-related Pol polyprotein from transposon TNT 1-94</fullName>
    </submittedName>
</protein>